<feature type="signal peptide" evidence="1">
    <location>
        <begin position="1"/>
        <end position="30"/>
    </location>
</feature>
<dbReference type="EMBL" id="LR812090">
    <property type="protein sequence ID" value="CAB9494531.1"/>
    <property type="molecule type" value="Genomic_DNA"/>
</dbReference>
<protein>
    <recommendedName>
        <fullName evidence="4">PEP-CTERM protein-sorting domain-containing protein</fullName>
    </recommendedName>
</protein>
<evidence type="ECO:0000313" key="2">
    <source>
        <dbReference type="EMBL" id="CAB9494531.1"/>
    </source>
</evidence>
<sequence length="223" mass="24408">MLNKKQTAVMYWCCITLLMLALSLSSKASATLINSSFDNALEGWQGQVDIFDGTNELFFVDVNNFYDFSNSFSTNTGALFLSTDFRGADEIFGVYLFQSFTVGASAHSLSLVFNAVADFFQVALFDSNANLLHDFVTDGATADLSALRGQMVSLEFAVGDTNFSLGDTLTVSNIQLADTSVAVSEPFSFSILLMALSGLWLRRNYVTSARVVVNKRASRHTLR</sequence>
<gene>
    <name evidence="2" type="ORF">ALFOR1_31522</name>
</gene>
<feature type="chain" id="PRO_5029491770" description="PEP-CTERM protein-sorting domain-containing protein" evidence="1">
    <location>
        <begin position="31"/>
        <end position="223"/>
    </location>
</feature>
<evidence type="ECO:0000256" key="1">
    <source>
        <dbReference type="SAM" id="SignalP"/>
    </source>
</evidence>
<name>A0A6T9Y2T4_ALTMA</name>
<dbReference type="RefSeq" id="WP_179983877.1">
    <property type="nucleotide sequence ID" value="NZ_LR812090.1"/>
</dbReference>
<proteinExistence type="predicted"/>
<accession>A0A6T9Y2T4</accession>
<organism evidence="2 3">
    <name type="scientific">Alteromonas macleodii</name>
    <name type="common">Pseudoalteromonas macleodii</name>
    <dbReference type="NCBI Taxonomy" id="28108"/>
    <lineage>
        <taxon>Bacteria</taxon>
        <taxon>Pseudomonadati</taxon>
        <taxon>Pseudomonadota</taxon>
        <taxon>Gammaproteobacteria</taxon>
        <taxon>Alteromonadales</taxon>
        <taxon>Alteromonadaceae</taxon>
        <taxon>Alteromonas/Salinimonas group</taxon>
        <taxon>Alteromonas</taxon>
    </lineage>
</organism>
<reference evidence="2 3" key="1">
    <citation type="submission" date="2020-06" db="EMBL/GenBank/DDBJ databases">
        <authorList>
            <person name="Duchaud E."/>
        </authorList>
    </citation>
    <scope>NUCLEOTIDE SEQUENCE [LARGE SCALE GENOMIC DNA]</scope>
    <source>
        <strain evidence="2">Alteromonas fortis</strain>
    </source>
</reference>
<dbReference type="AlphaFoldDB" id="A0A6T9Y2T4"/>
<evidence type="ECO:0008006" key="4">
    <source>
        <dbReference type="Google" id="ProtNLM"/>
    </source>
</evidence>
<dbReference type="Proteomes" id="UP000509458">
    <property type="component" value="Chromosome"/>
</dbReference>
<keyword evidence="1" id="KW-0732">Signal</keyword>
<evidence type="ECO:0000313" key="3">
    <source>
        <dbReference type="Proteomes" id="UP000509458"/>
    </source>
</evidence>